<comment type="similarity">
    <text evidence="1">Belongs to the short-chain dehydrogenases/reductases (SDR) family.</text>
</comment>
<dbReference type="RefSeq" id="WP_136952551.1">
    <property type="nucleotide sequence ID" value="NZ_CP039712.1"/>
</dbReference>
<dbReference type="PANTHER" id="PTHR42879">
    <property type="entry name" value="3-OXOACYL-(ACYL-CARRIER-PROTEIN) REDUCTASE"/>
    <property type="match status" value="1"/>
</dbReference>
<evidence type="ECO:0000313" key="2">
    <source>
        <dbReference type="EMBL" id="QCI85706.1"/>
    </source>
</evidence>
<dbReference type="SUPFAM" id="SSF51735">
    <property type="entry name" value="NAD(P)-binding Rossmann-fold domains"/>
    <property type="match status" value="1"/>
</dbReference>
<dbReference type="InterPro" id="IPR002347">
    <property type="entry name" value="SDR_fam"/>
</dbReference>
<dbReference type="AlphaFoldDB" id="A0A4D7CTP7"/>
<protein>
    <submittedName>
        <fullName evidence="2">SDR family oxidoreductase</fullName>
    </submittedName>
</protein>
<sequence length="241" mass="26130">MKHALILGASGDIGTACARVLAAQGWSLYLHYFRNQDKISALQQQLIADYPTQEFFVIQADLNQAGASDKITKSLFNIDGVVVANGQTIYQLLTETTSHAMDDLWTSMLKNPVEICQQVQAKLSREHQGKIVFIGSVYGLQGSAMEVMYSTVKGAQHAFVKAYAQEVASLGITVNAVAPGAVATQMNTDWTAEEMQELLNEIPLNRMAKPEEIGAAVGFLMSKSANYITGTILPVTGGWKV</sequence>
<keyword evidence="3" id="KW-1185">Reference proteome</keyword>
<name>A0A4D7CTP7_9ENTE</name>
<dbReference type="Pfam" id="PF13561">
    <property type="entry name" value="adh_short_C2"/>
    <property type="match status" value="1"/>
</dbReference>
<reference evidence="2 3" key="1">
    <citation type="submission" date="2019-04" db="EMBL/GenBank/DDBJ databases">
        <title>Vagococcus sp. nov., isolated from faeces of yaks (Bos grunniens).</title>
        <authorList>
            <person name="Ge Y."/>
        </authorList>
    </citation>
    <scope>NUCLEOTIDE SEQUENCE [LARGE SCALE GENOMIC DNA]</scope>
    <source>
        <strain evidence="2 3">MN-17</strain>
    </source>
</reference>
<dbReference type="EMBL" id="CP039712">
    <property type="protein sequence ID" value="QCI85706.1"/>
    <property type="molecule type" value="Genomic_DNA"/>
</dbReference>
<dbReference type="Proteomes" id="UP000298615">
    <property type="component" value="Chromosome"/>
</dbReference>
<gene>
    <name evidence="2" type="ORF">FA707_01415</name>
</gene>
<dbReference type="KEGG" id="vao:FA707_01415"/>
<proteinExistence type="inferred from homology"/>
<dbReference type="PRINTS" id="PR00081">
    <property type="entry name" value="GDHRDH"/>
</dbReference>
<dbReference type="InterPro" id="IPR050259">
    <property type="entry name" value="SDR"/>
</dbReference>
<organism evidence="2 3">
    <name type="scientific">Vagococcus zengguangii</name>
    <dbReference type="NCBI Taxonomy" id="2571750"/>
    <lineage>
        <taxon>Bacteria</taxon>
        <taxon>Bacillati</taxon>
        <taxon>Bacillota</taxon>
        <taxon>Bacilli</taxon>
        <taxon>Lactobacillales</taxon>
        <taxon>Enterococcaceae</taxon>
        <taxon>Vagococcus</taxon>
    </lineage>
</organism>
<dbReference type="NCBIfam" id="NF047420">
    <property type="entry name" value="EF_P_mod_YmfI"/>
    <property type="match status" value="1"/>
</dbReference>
<evidence type="ECO:0000313" key="3">
    <source>
        <dbReference type="Proteomes" id="UP000298615"/>
    </source>
</evidence>
<accession>A0A4D7CTP7</accession>
<dbReference type="PANTHER" id="PTHR42879:SF2">
    <property type="entry name" value="3-OXOACYL-[ACYL-CARRIER-PROTEIN] REDUCTASE FABG"/>
    <property type="match status" value="1"/>
</dbReference>
<dbReference type="InterPro" id="IPR036291">
    <property type="entry name" value="NAD(P)-bd_dom_sf"/>
</dbReference>
<dbReference type="OrthoDB" id="9803333at2"/>
<dbReference type="Gene3D" id="3.40.50.720">
    <property type="entry name" value="NAD(P)-binding Rossmann-like Domain"/>
    <property type="match status" value="1"/>
</dbReference>
<evidence type="ECO:0000256" key="1">
    <source>
        <dbReference type="ARBA" id="ARBA00006484"/>
    </source>
</evidence>
<dbReference type="CDD" id="cd05233">
    <property type="entry name" value="SDR_c"/>
    <property type="match status" value="1"/>
</dbReference>